<feature type="disulfide bond" evidence="4">
    <location>
        <begin position="39"/>
        <end position="65"/>
    </location>
</feature>
<protein>
    <submittedName>
        <fullName evidence="5">(salmon louse) hypothetical protein</fullName>
    </submittedName>
</protein>
<evidence type="ECO:0000313" key="6">
    <source>
        <dbReference type="Proteomes" id="UP000675881"/>
    </source>
</evidence>
<dbReference type="InterPro" id="IPR009003">
    <property type="entry name" value="Peptidase_S1_PA"/>
</dbReference>
<keyword evidence="2 4" id="KW-1015">Disulfide bond</keyword>
<dbReference type="InterPro" id="IPR036943">
    <property type="entry name" value="FN_type2_sf"/>
</dbReference>
<dbReference type="AlphaFoldDB" id="A0A7R8H2P7"/>
<dbReference type="PROSITE" id="PS50240">
    <property type="entry name" value="TRYPSIN_DOM"/>
    <property type="match status" value="1"/>
</dbReference>
<dbReference type="InterPro" id="IPR043504">
    <property type="entry name" value="Peptidase_S1_PA_chymotrypsin"/>
</dbReference>
<keyword evidence="6" id="KW-1185">Reference proteome</keyword>
<keyword evidence="1" id="KW-0677">Repeat</keyword>
<dbReference type="Gene3D" id="2.10.10.10">
    <property type="entry name" value="Fibronectin, type II, collagen-binding"/>
    <property type="match status" value="1"/>
</dbReference>
<dbReference type="Pfam" id="PF00040">
    <property type="entry name" value="fn2"/>
    <property type="match status" value="1"/>
</dbReference>
<dbReference type="InterPro" id="IPR013806">
    <property type="entry name" value="Kringle-like"/>
</dbReference>
<dbReference type="Gene3D" id="2.40.10.10">
    <property type="entry name" value="Trypsin-like serine proteases"/>
    <property type="match status" value="2"/>
</dbReference>
<dbReference type="EMBL" id="HG994592">
    <property type="protein sequence ID" value="CAF2827821.1"/>
    <property type="molecule type" value="Genomic_DNA"/>
</dbReference>
<evidence type="ECO:0000256" key="2">
    <source>
        <dbReference type="ARBA" id="ARBA00023157"/>
    </source>
</evidence>
<evidence type="ECO:0000256" key="4">
    <source>
        <dbReference type="PROSITE-ProRule" id="PRU00479"/>
    </source>
</evidence>
<dbReference type="GO" id="GO:0004252">
    <property type="term" value="F:serine-type endopeptidase activity"/>
    <property type="evidence" value="ECO:0007669"/>
    <property type="project" value="InterPro"/>
</dbReference>
<dbReference type="SMART" id="SM00059">
    <property type="entry name" value="FN2"/>
    <property type="match status" value="1"/>
</dbReference>
<dbReference type="PANTHER" id="PTHR24256">
    <property type="entry name" value="TRYPTASE-RELATED"/>
    <property type="match status" value="1"/>
</dbReference>
<dbReference type="InterPro" id="IPR000562">
    <property type="entry name" value="FN_type2_dom"/>
</dbReference>
<dbReference type="GO" id="GO:0006508">
    <property type="term" value="P:proteolysis"/>
    <property type="evidence" value="ECO:0007669"/>
    <property type="project" value="InterPro"/>
</dbReference>
<name>A0A7R8H2P7_LEPSM</name>
<dbReference type="InterPro" id="IPR051487">
    <property type="entry name" value="Ser/Thr_Proteases_Immune/Dev"/>
</dbReference>
<evidence type="ECO:0000256" key="3">
    <source>
        <dbReference type="ARBA" id="ARBA00024195"/>
    </source>
</evidence>
<reference evidence="5" key="1">
    <citation type="submission" date="2021-02" db="EMBL/GenBank/DDBJ databases">
        <authorList>
            <person name="Bekaert M."/>
        </authorList>
    </citation>
    <scope>NUCLEOTIDE SEQUENCE</scope>
    <source>
        <strain evidence="5">IoA-00</strain>
    </source>
</reference>
<dbReference type="InterPro" id="IPR033116">
    <property type="entry name" value="TRYPSIN_SER"/>
</dbReference>
<dbReference type="Pfam" id="PF00089">
    <property type="entry name" value="Trypsin"/>
    <property type="match status" value="1"/>
</dbReference>
<gene>
    <name evidence="5" type="ORF">LSAA_4145</name>
</gene>
<dbReference type="PROSITE" id="PS00135">
    <property type="entry name" value="TRYPSIN_SER"/>
    <property type="match status" value="1"/>
</dbReference>
<dbReference type="SUPFAM" id="SSF50494">
    <property type="entry name" value="Trypsin-like serine proteases"/>
    <property type="match status" value="1"/>
</dbReference>
<dbReference type="OrthoDB" id="6370098at2759"/>
<evidence type="ECO:0000256" key="1">
    <source>
        <dbReference type="ARBA" id="ARBA00022737"/>
    </source>
</evidence>
<dbReference type="Proteomes" id="UP000675881">
    <property type="component" value="Chromosome 13"/>
</dbReference>
<comment type="caution">
    <text evidence="4">Lacks conserved residue(s) required for the propagation of feature annotation.</text>
</comment>
<evidence type="ECO:0000313" key="5">
    <source>
        <dbReference type="EMBL" id="CAF2827821.1"/>
    </source>
</evidence>
<dbReference type="SUPFAM" id="SSF57440">
    <property type="entry name" value="Kringle-like"/>
    <property type="match status" value="1"/>
</dbReference>
<dbReference type="SMART" id="SM00020">
    <property type="entry name" value="Tryp_SPc"/>
    <property type="match status" value="1"/>
</dbReference>
<accession>A0A7R8H2P7</accession>
<comment type="similarity">
    <text evidence="3">Belongs to the peptidase S1 family. CLIP subfamily.</text>
</comment>
<sequence>MFGFNLILIILSTTDRHVLGNLKCNITIFGGPAPQGIPCIFPFVYYGKKYDKCTTAYEADERPWCATRIIKNSRELRDFFGESFKNGTTIIPPSTIITTASPTRILSSHSISSATTSADITFSTTPHSRKKSTISHSSQFFSNGNDTEGTWIPNQSKNECGNALNYGFIFGGKDATLGEFPFVALLGYESLIVKQTKNQLKQFNKGLDVTKHPRFNFDGHVAHNDIALIRLPRLVTTIKEDAQTFVSPICLPNSNPSNNPSSSGIKELTVVGWGENFLKLNVVPFSICKDLLNQITKCHICALGKDGEDSCNGDSGSPLIYLPSYGSPMVLQGIVSSGSYICGIGVPGIYTKIDSYVDWIKSNLKP</sequence>
<dbReference type="PROSITE" id="PS51092">
    <property type="entry name" value="FN2_2"/>
    <property type="match status" value="1"/>
</dbReference>
<proteinExistence type="inferred from homology"/>
<organism evidence="5 6">
    <name type="scientific">Lepeophtheirus salmonis</name>
    <name type="common">Salmon louse</name>
    <name type="synonym">Caligus salmonis</name>
    <dbReference type="NCBI Taxonomy" id="72036"/>
    <lineage>
        <taxon>Eukaryota</taxon>
        <taxon>Metazoa</taxon>
        <taxon>Ecdysozoa</taxon>
        <taxon>Arthropoda</taxon>
        <taxon>Crustacea</taxon>
        <taxon>Multicrustacea</taxon>
        <taxon>Hexanauplia</taxon>
        <taxon>Copepoda</taxon>
        <taxon>Siphonostomatoida</taxon>
        <taxon>Caligidae</taxon>
        <taxon>Lepeophtheirus</taxon>
    </lineage>
</organism>
<dbReference type="InterPro" id="IPR001254">
    <property type="entry name" value="Trypsin_dom"/>
</dbReference>